<gene>
    <name evidence="1" type="ORF">ENV14_04560</name>
</gene>
<dbReference type="AlphaFoldDB" id="A0A7C4FH99"/>
<dbReference type="Gene3D" id="3.40.30.10">
    <property type="entry name" value="Glutaredoxin"/>
    <property type="match status" value="1"/>
</dbReference>
<sequence>MSKAAKKVGADSPHGIYIYRPKEKVWEFLRADGDPFEPLDKGVYVVYFDNTKCTACRRYDEIWFPFVERWSSEKGNNTKFVIILCDWFARECKSQAAAESFRRFEVHASPTTIVLYADDSKAIRYQEKYEGVMYEFELKLVLDKFEERAQKAMKGEKVSPPISKESGKALEELIMQILKALTLGEKKE</sequence>
<organism evidence="1">
    <name type="scientific">Ignisphaera aggregans</name>
    <dbReference type="NCBI Taxonomy" id="334771"/>
    <lineage>
        <taxon>Archaea</taxon>
        <taxon>Thermoproteota</taxon>
        <taxon>Thermoprotei</taxon>
        <taxon>Desulfurococcales</taxon>
        <taxon>Desulfurococcaceae</taxon>
        <taxon>Ignisphaera</taxon>
    </lineage>
</organism>
<dbReference type="EMBL" id="DTFF01000040">
    <property type="protein sequence ID" value="HGI87647.1"/>
    <property type="molecule type" value="Genomic_DNA"/>
</dbReference>
<dbReference type="SUPFAM" id="SSF52833">
    <property type="entry name" value="Thioredoxin-like"/>
    <property type="match status" value="1"/>
</dbReference>
<proteinExistence type="predicted"/>
<evidence type="ECO:0008006" key="2">
    <source>
        <dbReference type="Google" id="ProtNLM"/>
    </source>
</evidence>
<comment type="caution">
    <text evidence="1">The sequence shown here is derived from an EMBL/GenBank/DDBJ whole genome shotgun (WGS) entry which is preliminary data.</text>
</comment>
<name>A0A7C4FH99_9CREN</name>
<evidence type="ECO:0000313" key="1">
    <source>
        <dbReference type="EMBL" id="HGI87647.1"/>
    </source>
</evidence>
<reference evidence="1" key="1">
    <citation type="journal article" date="2020" name="mSystems">
        <title>Genome- and Community-Level Interaction Insights into Carbon Utilization and Element Cycling Functions of Hydrothermarchaeota in Hydrothermal Sediment.</title>
        <authorList>
            <person name="Zhou Z."/>
            <person name="Liu Y."/>
            <person name="Xu W."/>
            <person name="Pan J."/>
            <person name="Luo Z.H."/>
            <person name="Li M."/>
        </authorList>
    </citation>
    <scope>NUCLEOTIDE SEQUENCE [LARGE SCALE GENOMIC DNA]</scope>
    <source>
        <strain evidence="1">SpSt-732</strain>
    </source>
</reference>
<dbReference type="InterPro" id="IPR036249">
    <property type="entry name" value="Thioredoxin-like_sf"/>
</dbReference>
<protein>
    <recommendedName>
        <fullName evidence="2">Thioredoxin</fullName>
    </recommendedName>
</protein>
<accession>A0A7C4FH99</accession>